<dbReference type="GO" id="GO:0071281">
    <property type="term" value="P:cellular response to iron ion"/>
    <property type="evidence" value="ECO:0007669"/>
    <property type="project" value="TreeGrafter"/>
</dbReference>
<proteinExistence type="predicted"/>
<evidence type="ECO:0000313" key="3">
    <source>
        <dbReference type="EMBL" id="TET85077.1"/>
    </source>
</evidence>
<dbReference type="AlphaFoldDB" id="A0A523Y0N3"/>
<comment type="caution">
    <text evidence="3">The sequence shown here is derived from an EMBL/GenBank/DDBJ whole genome shotgun (WGS) entry which is preliminary data.</text>
</comment>
<organism evidence="3 4">
    <name type="scientific">Aerophobetes bacterium</name>
    <dbReference type="NCBI Taxonomy" id="2030807"/>
    <lineage>
        <taxon>Bacteria</taxon>
        <taxon>Candidatus Aerophobota</taxon>
    </lineage>
</organism>
<dbReference type="Gene3D" id="3.40.50.1980">
    <property type="entry name" value="Nitrogenase molybdenum iron protein domain"/>
    <property type="match status" value="2"/>
</dbReference>
<dbReference type="EMBL" id="SOII01000162">
    <property type="protein sequence ID" value="TET85077.1"/>
    <property type="molecule type" value="Genomic_DNA"/>
</dbReference>
<name>A0A523Y0N3_UNCAE</name>
<dbReference type="PANTHER" id="PTHR30535">
    <property type="entry name" value="VITAMIN B12-BINDING PROTEIN"/>
    <property type="match status" value="1"/>
</dbReference>
<gene>
    <name evidence="3" type="ORF">E3J32_02260</name>
</gene>
<dbReference type="NCBIfam" id="NF038402">
    <property type="entry name" value="TroA_like"/>
    <property type="match status" value="1"/>
</dbReference>
<evidence type="ECO:0000259" key="2">
    <source>
        <dbReference type="PROSITE" id="PS50983"/>
    </source>
</evidence>
<dbReference type="InterPro" id="IPR054828">
    <property type="entry name" value="Vit_B12_bind_prot"/>
</dbReference>
<dbReference type="PANTHER" id="PTHR30535:SF34">
    <property type="entry name" value="MOLYBDATE-BINDING PROTEIN MOLA"/>
    <property type="match status" value="1"/>
</dbReference>
<dbReference type="SUPFAM" id="SSF53807">
    <property type="entry name" value="Helical backbone' metal receptor"/>
    <property type="match status" value="1"/>
</dbReference>
<dbReference type="InterPro" id="IPR002491">
    <property type="entry name" value="ABC_transptr_periplasmic_BD"/>
</dbReference>
<dbReference type="CDD" id="cd01143">
    <property type="entry name" value="YvrC"/>
    <property type="match status" value="1"/>
</dbReference>
<evidence type="ECO:0000256" key="1">
    <source>
        <dbReference type="ARBA" id="ARBA00022729"/>
    </source>
</evidence>
<feature type="domain" description="Fe/B12 periplasmic-binding" evidence="2">
    <location>
        <begin position="54"/>
        <end position="306"/>
    </location>
</feature>
<keyword evidence="1" id="KW-0732">Signal</keyword>
<dbReference type="InterPro" id="IPR050902">
    <property type="entry name" value="ABC_Transporter_SBP"/>
</dbReference>
<accession>A0A523Y0N3</accession>
<sequence length="313" mass="34914">MKRKRLKWTSLISVGILLSAMFIGMSGISLANEFPLTITDDLNREVTILKQPERIISMAPANTEILFALGLGEKVVGITNVCNYPSQIKEKEKIGDYDNPNLEKIIELEPDLILASHGNPIELINQLEELSYAIMYLNPKDIDHIISSITTVGKITGNDKEAAKLTKEMEERIEAVLSETSSLVENNRLRVLYVVWYKPLWTAGSGTFIDELIQKAGGINIAGDIAGWPQMNLETVIEKNPQVIIIGYSEDQPKLIQAVRNESTLDQTDAFKNNQIHTIDTDIVSRTGPRIVNALEEMAKIIHPEMFGENVSD</sequence>
<protein>
    <submittedName>
        <fullName evidence="3">ABC transporter substrate-binding protein</fullName>
    </submittedName>
</protein>
<dbReference type="PROSITE" id="PS50983">
    <property type="entry name" value="FE_B12_PBP"/>
    <property type="match status" value="1"/>
</dbReference>
<evidence type="ECO:0000313" key="4">
    <source>
        <dbReference type="Proteomes" id="UP000315669"/>
    </source>
</evidence>
<reference evidence="3 4" key="1">
    <citation type="submission" date="2019-03" db="EMBL/GenBank/DDBJ databases">
        <title>Metabolic potential of uncultured bacteria and archaea associated with petroleum seepage in deep-sea sediments.</title>
        <authorList>
            <person name="Dong X."/>
            <person name="Hubert C."/>
        </authorList>
    </citation>
    <scope>NUCLEOTIDE SEQUENCE [LARGE SCALE GENOMIC DNA]</scope>
    <source>
        <strain evidence="3">E29_bin25</strain>
    </source>
</reference>
<dbReference type="Proteomes" id="UP000315669">
    <property type="component" value="Unassembled WGS sequence"/>
</dbReference>
<dbReference type="Pfam" id="PF01497">
    <property type="entry name" value="Peripla_BP_2"/>
    <property type="match status" value="1"/>
</dbReference>